<evidence type="ECO:0000313" key="2">
    <source>
        <dbReference type="Proteomes" id="UP001157006"/>
    </source>
</evidence>
<sequence length="182" mass="20217">MPIMASFSLPSFIQISTLSQKLTTPQNNFHFAITQRNSELSCSLSSSSSFPSHNILQMSLPLAASLAILLWSTPAHAGFMSGISGLEAVPGPQLPQIDFLNRINEENQKRYAENDARIKESPLVKKLLEQSKLNKEKNSKEIENKYCLRGAEWGVGDCSAEGMTIEERDKFIAMLKEKVGEK</sequence>
<accession>A0AAV0YS44</accession>
<dbReference type="PANTHER" id="PTHR36730:SF1">
    <property type="entry name" value="CATHEPSIN PROPEPTIDE INHIBITOR DOMAIN-CONTAINING PROTEIN"/>
    <property type="match status" value="1"/>
</dbReference>
<organism evidence="1 2">
    <name type="scientific">Vicia faba</name>
    <name type="common">Broad bean</name>
    <name type="synonym">Faba vulgaris</name>
    <dbReference type="NCBI Taxonomy" id="3906"/>
    <lineage>
        <taxon>Eukaryota</taxon>
        <taxon>Viridiplantae</taxon>
        <taxon>Streptophyta</taxon>
        <taxon>Embryophyta</taxon>
        <taxon>Tracheophyta</taxon>
        <taxon>Spermatophyta</taxon>
        <taxon>Magnoliopsida</taxon>
        <taxon>eudicotyledons</taxon>
        <taxon>Gunneridae</taxon>
        <taxon>Pentapetalae</taxon>
        <taxon>rosids</taxon>
        <taxon>fabids</taxon>
        <taxon>Fabales</taxon>
        <taxon>Fabaceae</taxon>
        <taxon>Papilionoideae</taxon>
        <taxon>50 kb inversion clade</taxon>
        <taxon>NPAAA clade</taxon>
        <taxon>Hologalegina</taxon>
        <taxon>IRL clade</taxon>
        <taxon>Fabeae</taxon>
        <taxon>Vicia</taxon>
    </lineage>
</organism>
<dbReference type="EMBL" id="OX451736">
    <property type="protein sequence ID" value="CAI8588008.1"/>
    <property type="molecule type" value="Genomic_DNA"/>
</dbReference>
<gene>
    <name evidence="1" type="ORF">VFH_I327360</name>
</gene>
<dbReference type="PANTHER" id="PTHR36730">
    <property type="entry name" value="OS03G0210700 PROTEIN"/>
    <property type="match status" value="1"/>
</dbReference>
<dbReference type="AlphaFoldDB" id="A0AAV0YS44"/>
<proteinExistence type="predicted"/>
<evidence type="ECO:0000313" key="1">
    <source>
        <dbReference type="EMBL" id="CAI8588008.1"/>
    </source>
</evidence>
<name>A0AAV0YS44_VICFA</name>
<dbReference type="Proteomes" id="UP001157006">
    <property type="component" value="Chromosome 1L"/>
</dbReference>
<protein>
    <submittedName>
        <fullName evidence="1">Uncharacterized protein</fullName>
    </submittedName>
</protein>
<reference evidence="1 2" key="1">
    <citation type="submission" date="2023-01" db="EMBL/GenBank/DDBJ databases">
        <authorList>
            <person name="Kreplak J."/>
        </authorList>
    </citation>
    <scope>NUCLEOTIDE SEQUENCE [LARGE SCALE GENOMIC DNA]</scope>
</reference>
<keyword evidence="2" id="KW-1185">Reference proteome</keyword>